<protein>
    <submittedName>
        <fullName evidence="1">Uncharacterized protein</fullName>
    </submittedName>
</protein>
<sequence>MLLFCKFEYVFIIAFPLLMWISFHDEKYFSSRQKIFFFTTKNIFFHENNFSKKMFSPTIKTL</sequence>
<dbReference type="AlphaFoldDB" id="A0A2K9HC23"/>
<comment type="caution">
    <text evidence="1">The sequence shown here is derived from an EMBL/GenBank/DDBJ whole genome shotgun (WGS) entry which is preliminary data.</text>
</comment>
<organism evidence="1 2">
    <name type="scientific">Prevotella jejuni</name>
    <dbReference type="NCBI Taxonomy" id="1177574"/>
    <lineage>
        <taxon>Bacteria</taxon>
        <taxon>Pseudomonadati</taxon>
        <taxon>Bacteroidota</taxon>
        <taxon>Bacteroidia</taxon>
        <taxon>Bacteroidales</taxon>
        <taxon>Prevotellaceae</taxon>
        <taxon>Prevotella</taxon>
    </lineage>
</organism>
<gene>
    <name evidence="1" type="ORF">SAMN06265364_10114</name>
</gene>
<accession>A0A2K9HC23</accession>
<keyword evidence="2" id="KW-1185">Reference proteome</keyword>
<dbReference type="EMBL" id="FZNZ01000001">
    <property type="protein sequence ID" value="SNR59381.1"/>
    <property type="molecule type" value="Genomic_DNA"/>
</dbReference>
<name>A0A2K9HC23_9BACT</name>
<dbReference type="Proteomes" id="UP000198427">
    <property type="component" value="Unassembled WGS sequence"/>
</dbReference>
<evidence type="ECO:0000313" key="2">
    <source>
        <dbReference type="Proteomes" id="UP000198427"/>
    </source>
</evidence>
<evidence type="ECO:0000313" key="1">
    <source>
        <dbReference type="EMBL" id="SNR59381.1"/>
    </source>
</evidence>
<dbReference type="KEGG" id="pje:CRM71_11315"/>
<proteinExistence type="predicted"/>
<reference evidence="1 2" key="1">
    <citation type="submission" date="2017-06" db="EMBL/GenBank/DDBJ databases">
        <authorList>
            <person name="Varghese N."/>
            <person name="Submissions S."/>
        </authorList>
    </citation>
    <scope>NUCLEOTIDE SEQUENCE [LARGE SCALE GENOMIC DNA]</scope>
    <source>
        <strain evidence="1 2">DSM 26989</strain>
    </source>
</reference>